<dbReference type="SMART" id="SM00421">
    <property type="entry name" value="HTH_LUXR"/>
    <property type="match status" value="1"/>
</dbReference>
<keyword evidence="1" id="KW-0238">DNA-binding</keyword>
<accession>A0A6P1PWU6</accession>
<evidence type="ECO:0000256" key="1">
    <source>
        <dbReference type="ARBA" id="ARBA00023125"/>
    </source>
</evidence>
<dbReference type="Gene3D" id="1.10.10.10">
    <property type="entry name" value="Winged helix-like DNA-binding domain superfamily/Winged helix DNA-binding domain"/>
    <property type="match status" value="1"/>
</dbReference>
<gene>
    <name evidence="3" type="primary">rcsB_1</name>
    <name evidence="3" type="ORF">C7M51_00496</name>
</gene>
<dbReference type="GO" id="GO:0003677">
    <property type="term" value="F:DNA binding"/>
    <property type="evidence" value="ECO:0007669"/>
    <property type="project" value="UniProtKB-KW"/>
</dbReference>
<dbReference type="Proteomes" id="UP000464053">
    <property type="component" value="Chromosome"/>
</dbReference>
<dbReference type="AlphaFoldDB" id="A0A6P1PWU6"/>
<dbReference type="Pfam" id="PF00196">
    <property type="entry name" value="GerE"/>
    <property type="match status" value="1"/>
</dbReference>
<dbReference type="GO" id="GO:0006355">
    <property type="term" value="P:regulation of DNA-templated transcription"/>
    <property type="evidence" value="ECO:0007669"/>
    <property type="project" value="InterPro"/>
</dbReference>
<dbReference type="PROSITE" id="PS50043">
    <property type="entry name" value="HTH_LUXR_2"/>
    <property type="match status" value="1"/>
</dbReference>
<evidence type="ECO:0000313" key="3">
    <source>
        <dbReference type="EMBL" id="QHM70235.1"/>
    </source>
</evidence>
<dbReference type="SUPFAM" id="SSF46894">
    <property type="entry name" value="C-terminal effector domain of the bipartite response regulators"/>
    <property type="match status" value="1"/>
</dbReference>
<proteinExistence type="predicted"/>
<dbReference type="InterPro" id="IPR016032">
    <property type="entry name" value="Sig_transdc_resp-reg_C-effctor"/>
</dbReference>
<reference evidence="3 4" key="1">
    <citation type="submission" date="2018-03" db="EMBL/GenBank/DDBJ databases">
        <title>Pantoea intestinalis SRCM103226 isolated form the mealworm.</title>
        <authorList>
            <person name="Jeong D.-Y."/>
            <person name="Kim J.W."/>
        </authorList>
    </citation>
    <scope>NUCLEOTIDE SEQUENCE [LARGE SCALE GENOMIC DNA]</scope>
    <source>
        <strain evidence="3 4">SRCM103226</strain>
    </source>
</reference>
<name>A0A6P1PWU6_9GAMM</name>
<dbReference type="InterPro" id="IPR036388">
    <property type="entry name" value="WH-like_DNA-bd_sf"/>
</dbReference>
<evidence type="ECO:0000313" key="4">
    <source>
        <dbReference type="Proteomes" id="UP000464053"/>
    </source>
</evidence>
<sequence length="199" mass="22761">MILTLKERKDIAILDPNNFTRQGIAALLLELDEHITIKASVRSYDVLYMVLDKWHINMLFISENIAGQSGYSCLACLKQIKKDYPDLTICLYSEEYIPSHWLRNNIDAFFSLKDAMPVWQAKASSILKNFRRPAKYVASRLHLTQAEWQILNALKSGHSLTAIAQKEKLSYHRVSALKVSATRKLGLKNKADLLVFLSH</sequence>
<organism evidence="3 4">
    <name type="scientific">Mixta intestinalis</name>
    <dbReference type="NCBI Taxonomy" id="1615494"/>
    <lineage>
        <taxon>Bacteria</taxon>
        <taxon>Pseudomonadati</taxon>
        <taxon>Pseudomonadota</taxon>
        <taxon>Gammaproteobacteria</taxon>
        <taxon>Enterobacterales</taxon>
        <taxon>Erwiniaceae</taxon>
        <taxon>Mixta</taxon>
    </lineage>
</organism>
<dbReference type="InterPro" id="IPR000792">
    <property type="entry name" value="Tscrpt_reg_LuxR_C"/>
</dbReference>
<dbReference type="KEGG" id="mint:C7M51_00496"/>
<keyword evidence="4" id="KW-1185">Reference proteome</keyword>
<dbReference type="EMBL" id="CP028271">
    <property type="protein sequence ID" value="QHM70235.1"/>
    <property type="molecule type" value="Genomic_DNA"/>
</dbReference>
<feature type="domain" description="HTH luxR-type" evidence="2">
    <location>
        <begin position="136"/>
        <end position="199"/>
    </location>
</feature>
<protein>
    <submittedName>
        <fullName evidence="3">Transcriptional regulatory protein RcsB</fullName>
    </submittedName>
</protein>
<evidence type="ECO:0000259" key="2">
    <source>
        <dbReference type="PROSITE" id="PS50043"/>
    </source>
</evidence>
<dbReference type="OrthoDB" id="6602176at2"/>
<dbReference type="RefSeq" id="WP_160620212.1">
    <property type="nucleotide sequence ID" value="NZ_CP028271.1"/>
</dbReference>